<feature type="region of interest" description="Disordered" evidence="1">
    <location>
        <begin position="236"/>
        <end position="300"/>
    </location>
</feature>
<keyword evidence="4" id="KW-1185">Reference proteome</keyword>
<keyword evidence="2" id="KW-1133">Transmembrane helix</keyword>
<feature type="compositionally biased region" description="Low complexity" evidence="1">
    <location>
        <begin position="69"/>
        <end position="90"/>
    </location>
</feature>
<feature type="region of interest" description="Disordered" evidence="1">
    <location>
        <begin position="436"/>
        <end position="496"/>
    </location>
</feature>
<feature type="compositionally biased region" description="Basic and acidic residues" evidence="1">
    <location>
        <begin position="548"/>
        <end position="559"/>
    </location>
</feature>
<dbReference type="AlphaFoldDB" id="A0A8H3YE25"/>
<feature type="compositionally biased region" description="Basic and acidic residues" evidence="1">
    <location>
        <begin position="641"/>
        <end position="652"/>
    </location>
</feature>
<evidence type="ECO:0000313" key="4">
    <source>
        <dbReference type="Proteomes" id="UP000620104"/>
    </source>
</evidence>
<sequence>MHINPSAWPFGAPRVLAPTTSSGTRRITSSSSASATTFSLTASTGRVSSTRPLSSATSSRAISSSNIPISSTASTSTVQSSPSSSLASSSGNLFTRTMSTARLSFSRTRMTSGTPSASQTGAFQNATQQINNMPFTAIYVTLLGALLLVVLAVLFYARKAARRNRSSAASSEYGSDHDVEKAPLTSALSYEDSSSYTPAEERPRSLWNRIPDFARASSPSLMGAARPRDLEQGLIHNRRQDDYRPPGRLPPVVSAGPLTPSKARSGRPVGGIKEPKSPRTPRVQRKASAQASTVENRGSSYGELAAKVSPDKLDHLLSMASAKIPPHITTTPLPLRKRVVSKDAVGAPIVTSPIYPGEMMRRPSTALLPVAAARARVAASREQQLRPQSLLDEAIVLERPDPSGPTPLDAIAETEQELESSQILRPNSQELGLGEELRRDQTPSPTSQSLSRPASAARPASAPASAPMEKRGSATKGLEQTKNPFPWSATPPRKINTPLMNEIRLKLLSDRPALNNSHSDETAAHRPLSDTLSHTGPNSVKPRLTSPGDERRDLADKGQIDLSPPESSGFPWDVSRPVQAANVENSWTGSTRESTRSSGSIAVGQPREWRASASATFWSGSNVDPSASQIQATSSTSQQTEGRRDPRSLQDQREEEVEDREQSSDLENRARQFRHSSVSQDAERQRRPSTWSMSSAYSQEPFAGVLAKDYVEEHPALPLPVEPLKLTASRSPPASGLIAVDQQREARSGGPTKDSAQRSEGFVYRASPARSSHDSPPSPTTKKVERGRMDSIASGIIGFFDQPVRTPDPVKSTTTSTAPARSPRFSPALSQRPVTAERTFTPRTNSPSVLPDITHFRGRRTVTPAAQPVAPSPRISFSDAVEVFFDNPAVLSPPARTIRLLTPPSVETQSHYTGDILSPRPVLRRGSVIPPLPIASPNIPNTTAKEPLVRQESAEPPGTTGTPPKAVQTGEMWREIRRTSATAYYLGAFQAEQDRAGDS</sequence>
<dbReference type="Proteomes" id="UP000620104">
    <property type="component" value="Unassembled WGS sequence"/>
</dbReference>
<feature type="region of interest" description="Disordered" evidence="1">
    <location>
        <begin position="69"/>
        <end position="91"/>
    </location>
</feature>
<feature type="compositionally biased region" description="Basic and acidic residues" evidence="1">
    <location>
        <begin position="660"/>
        <end position="670"/>
    </location>
</feature>
<feature type="compositionally biased region" description="Low complexity" evidence="1">
    <location>
        <begin position="626"/>
        <end position="640"/>
    </location>
</feature>
<keyword evidence="2" id="KW-0812">Transmembrane</keyword>
<feature type="transmembrane region" description="Helical" evidence="2">
    <location>
        <begin position="137"/>
        <end position="157"/>
    </location>
</feature>
<feature type="compositionally biased region" description="Polar residues" evidence="1">
    <location>
        <begin position="688"/>
        <end position="697"/>
    </location>
</feature>
<evidence type="ECO:0000256" key="1">
    <source>
        <dbReference type="SAM" id="MobiDB-lite"/>
    </source>
</evidence>
<evidence type="ECO:0000256" key="2">
    <source>
        <dbReference type="SAM" id="Phobius"/>
    </source>
</evidence>
<accession>A0A8H3YE25</accession>
<feature type="region of interest" description="Disordered" evidence="1">
    <location>
        <begin position="726"/>
        <end position="851"/>
    </location>
</feature>
<feature type="compositionally biased region" description="Polar residues" evidence="1">
    <location>
        <begin position="287"/>
        <end position="299"/>
    </location>
</feature>
<dbReference type="EMBL" id="BLZA01000009">
    <property type="protein sequence ID" value="GHJ84837.1"/>
    <property type="molecule type" value="Genomic_DNA"/>
</dbReference>
<feature type="compositionally biased region" description="Low complexity" evidence="1">
    <location>
        <begin position="586"/>
        <end position="600"/>
    </location>
</feature>
<reference evidence="3" key="1">
    <citation type="submission" date="2020-07" db="EMBL/GenBank/DDBJ databases">
        <title>Draft Genome Sequence of a Deep-Sea Yeast, Naganishia (Cryptococcus) liquefaciens strain N6.</title>
        <authorList>
            <person name="Han Y.W."/>
            <person name="Kajitani R."/>
            <person name="Morimoto H."/>
            <person name="Parhat M."/>
            <person name="Tsubouchi H."/>
            <person name="Bakenova O."/>
            <person name="Ogata M."/>
            <person name="Argunhan B."/>
            <person name="Aoki R."/>
            <person name="Kajiwara S."/>
            <person name="Itoh T."/>
            <person name="Iwasaki H."/>
        </authorList>
    </citation>
    <scope>NUCLEOTIDE SEQUENCE</scope>
    <source>
        <strain evidence="3">N6</strain>
    </source>
</reference>
<organism evidence="3 4">
    <name type="scientific">Naganishia liquefaciens</name>
    <dbReference type="NCBI Taxonomy" id="104408"/>
    <lineage>
        <taxon>Eukaryota</taxon>
        <taxon>Fungi</taxon>
        <taxon>Dikarya</taxon>
        <taxon>Basidiomycota</taxon>
        <taxon>Agaricomycotina</taxon>
        <taxon>Tremellomycetes</taxon>
        <taxon>Filobasidiales</taxon>
        <taxon>Filobasidiaceae</taxon>
        <taxon>Naganishia</taxon>
    </lineage>
</organism>
<keyword evidence="2" id="KW-0472">Membrane</keyword>
<dbReference type="OrthoDB" id="2593612at2759"/>
<name>A0A8H3YE25_9TREE</name>
<comment type="caution">
    <text evidence="3">The sequence shown here is derived from an EMBL/GenBank/DDBJ whole genome shotgun (WGS) entry which is preliminary data.</text>
</comment>
<feature type="compositionally biased region" description="Basic and acidic residues" evidence="1">
    <location>
        <begin position="518"/>
        <end position="528"/>
    </location>
</feature>
<evidence type="ECO:0000313" key="3">
    <source>
        <dbReference type="EMBL" id="GHJ84837.1"/>
    </source>
</evidence>
<feature type="region of interest" description="Disordered" evidence="1">
    <location>
        <begin position="933"/>
        <end position="970"/>
    </location>
</feature>
<feature type="compositionally biased region" description="Polar residues" evidence="1">
    <location>
        <begin position="613"/>
        <end position="625"/>
    </location>
</feature>
<gene>
    <name evidence="3" type="ORF">NliqN6_1239</name>
</gene>
<proteinExistence type="predicted"/>
<feature type="compositionally biased region" description="Low complexity" evidence="1">
    <location>
        <begin position="451"/>
        <end position="467"/>
    </location>
</feature>
<feature type="region of interest" description="Disordered" evidence="1">
    <location>
        <begin position="40"/>
        <end position="59"/>
    </location>
</feature>
<feature type="region of interest" description="Disordered" evidence="1">
    <location>
        <begin position="513"/>
        <end position="697"/>
    </location>
</feature>
<feature type="compositionally biased region" description="Low complexity" evidence="1">
    <location>
        <begin position="812"/>
        <end position="824"/>
    </location>
</feature>
<protein>
    <submittedName>
        <fullName evidence="3">Uncharacterized protein</fullName>
    </submittedName>
</protein>